<dbReference type="GO" id="GO:0008270">
    <property type="term" value="F:zinc ion binding"/>
    <property type="evidence" value="ECO:0007669"/>
    <property type="project" value="UniProtKB-KW"/>
</dbReference>
<feature type="compositionally biased region" description="Low complexity" evidence="8">
    <location>
        <begin position="1000"/>
        <end position="1026"/>
    </location>
</feature>
<feature type="region of interest" description="Disordered" evidence="8">
    <location>
        <begin position="922"/>
        <end position="1038"/>
    </location>
</feature>
<feature type="region of interest" description="Disordered" evidence="8">
    <location>
        <begin position="236"/>
        <end position="260"/>
    </location>
</feature>
<reference evidence="10 11" key="1">
    <citation type="journal article" date="2023" name="G3 (Bethesda)">
        <title>A chromosome-length genome assembly and annotation of blackberry (Rubus argutus, cv. 'Hillquist').</title>
        <authorList>
            <person name="Bruna T."/>
            <person name="Aryal R."/>
            <person name="Dudchenko O."/>
            <person name="Sargent D.J."/>
            <person name="Mead D."/>
            <person name="Buti M."/>
            <person name="Cavallini A."/>
            <person name="Hytonen T."/>
            <person name="Andres J."/>
            <person name="Pham M."/>
            <person name="Weisz D."/>
            <person name="Mascagni F."/>
            <person name="Usai G."/>
            <person name="Natali L."/>
            <person name="Bassil N."/>
            <person name="Fernandez G.E."/>
            <person name="Lomsadze A."/>
            <person name="Armour M."/>
            <person name="Olukolu B."/>
            <person name="Poorten T."/>
            <person name="Britton C."/>
            <person name="Davik J."/>
            <person name="Ashrafi H."/>
            <person name="Aiden E.L."/>
            <person name="Borodovsky M."/>
            <person name="Worthington M."/>
        </authorList>
    </citation>
    <scope>NUCLEOTIDE SEQUENCE [LARGE SCALE GENOMIC DNA]</scope>
    <source>
        <strain evidence="10">PI 553951</strain>
    </source>
</reference>
<keyword evidence="5" id="KW-0238">DNA-binding</keyword>
<dbReference type="SMART" id="SM00575">
    <property type="entry name" value="ZnF_PMZ"/>
    <property type="match status" value="1"/>
</dbReference>
<dbReference type="InterPro" id="IPR006564">
    <property type="entry name" value="Znf_PMZ"/>
</dbReference>
<evidence type="ECO:0000256" key="3">
    <source>
        <dbReference type="ARBA" id="ARBA00022771"/>
    </source>
</evidence>
<keyword evidence="6" id="KW-0233">DNA recombination</keyword>
<feature type="region of interest" description="Disordered" evidence="8">
    <location>
        <begin position="324"/>
        <end position="344"/>
    </location>
</feature>
<evidence type="ECO:0000256" key="8">
    <source>
        <dbReference type="SAM" id="MobiDB-lite"/>
    </source>
</evidence>
<keyword evidence="2" id="KW-0479">Metal-binding</keyword>
<keyword evidence="1" id="KW-0815">Transposition</keyword>
<dbReference type="PROSITE" id="PS01007">
    <property type="entry name" value="TRANSPOSASE_MUTATOR"/>
    <property type="match status" value="1"/>
</dbReference>
<evidence type="ECO:0000256" key="2">
    <source>
        <dbReference type="ARBA" id="ARBA00022723"/>
    </source>
</evidence>
<dbReference type="InterPro" id="IPR018289">
    <property type="entry name" value="MULE_transposase_dom"/>
</dbReference>
<dbReference type="PANTHER" id="PTHR31973">
    <property type="entry name" value="POLYPROTEIN, PUTATIVE-RELATED"/>
    <property type="match status" value="1"/>
</dbReference>
<proteinExistence type="predicted"/>
<dbReference type="GO" id="GO:0004803">
    <property type="term" value="F:transposase activity"/>
    <property type="evidence" value="ECO:0007669"/>
    <property type="project" value="InterPro"/>
</dbReference>
<dbReference type="Pfam" id="PF04434">
    <property type="entry name" value="SWIM"/>
    <property type="match status" value="1"/>
</dbReference>
<feature type="region of interest" description="Disordered" evidence="8">
    <location>
        <begin position="873"/>
        <end position="902"/>
    </location>
</feature>
<evidence type="ECO:0000256" key="6">
    <source>
        <dbReference type="ARBA" id="ARBA00023172"/>
    </source>
</evidence>
<keyword evidence="3 7" id="KW-0863">Zinc-finger</keyword>
<evidence type="ECO:0000313" key="11">
    <source>
        <dbReference type="Proteomes" id="UP001457282"/>
    </source>
</evidence>
<evidence type="ECO:0000256" key="4">
    <source>
        <dbReference type="ARBA" id="ARBA00022833"/>
    </source>
</evidence>
<dbReference type="GO" id="GO:0006313">
    <property type="term" value="P:DNA transposition"/>
    <property type="evidence" value="ECO:0007669"/>
    <property type="project" value="InterPro"/>
</dbReference>
<dbReference type="PANTHER" id="PTHR31973:SF187">
    <property type="entry name" value="MUTATOR TRANSPOSASE MUDRA PROTEIN"/>
    <property type="match status" value="1"/>
</dbReference>
<dbReference type="Pfam" id="PF03108">
    <property type="entry name" value="DBD_Tnp_Mut"/>
    <property type="match status" value="1"/>
</dbReference>
<dbReference type="Pfam" id="PF26130">
    <property type="entry name" value="PB1-like"/>
    <property type="match status" value="1"/>
</dbReference>
<feature type="compositionally biased region" description="Acidic residues" evidence="8">
    <location>
        <begin position="247"/>
        <end position="260"/>
    </location>
</feature>
<evidence type="ECO:0000256" key="7">
    <source>
        <dbReference type="PROSITE-ProRule" id="PRU00325"/>
    </source>
</evidence>
<feature type="compositionally biased region" description="Basic and acidic residues" evidence="8">
    <location>
        <begin position="968"/>
        <end position="979"/>
    </location>
</feature>
<name>A0AAW1WC10_RUBAR</name>
<dbReference type="Proteomes" id="UP001457282">
    <property type="component" value="Unassembled WGS sequence"/>
</dbReference>
<keyword evidence="4" id="KW-0862">Zinc</keyword>
<feature type="compositionally biased region" description="Basic residues" evidence="8">
    <location>
        <begin position="923"/>
        <end position="934"/>
    </location>
</feature>
<gene>
    <name evidence="10" type="ORF">M0R45_030665</name>
</gene>
<dbReference type="InterPro" id="IPR007527">
    <property type="entry name" value="Znf_SWIM"/>
</dbReference>
<dbReference type="AlphaFoldDB" id="A0AAW1WC10"/>
<protein>
    <recommendedName>
        <fullName evidence="9">SWIM-type domain-containing protein</fullName>
    </recommendedName>
</protein>
<accession>A0AAW1WC10</accession>
<evidence type="ECO:0000256" key="5">
    <source>
        <dbReference type="ARBA" id="ARBA00023125"/>
    </source>
</evidence>
<dbReference type="InterPro" id="IPR004332">
    <property type="entry name" value="Transposase_MuDR"/>
</dbReference>
<dbReference type="InterPro" id="IPR058594">
    <property type="entry name" value="PB1-like_dom_pln"/>
</dbReference>
<feature type="compositionally biased region" description="Basic and acidic residues" evidence="8">
    <location>
        <begin position="1028"/>
        <end position="1038"/>
    </location>
</feature>
<feature type="region of interest" description="Disordered" evidence="8">
    <location>
        <begin position="183"/>
        <end position="203"/>
    </location>
</feature>
<dbReference type="PROSITE" id="PS50966">
    <property type="entry name" value="ZF_SWIM"/>
    <property type="match status" value="1"/>
</dbReference>
<dbReference type="EMBL" id="JBEDUW010000006">
    <property type="protein sequence ID" value="KAK9922186.1"/>
    <property type="molecule type" value="Genomic_DNA"/>
</dbReference>
<dbReference type="InterPro" id="IPR001207">
    <property type="entry name" value="Transposase_mutator"/>
</dbReference>
<feature type="compositionally biased region" description="Basic and acidic residues" evidence="8">
    <location>
        <begin position="187"/>
        <end position="203"/>
    </location>
</feature>
<organism evidence="10 11">
    <name type="scientific">Rubus argutus</name>
    <name type="common">Southern blackberry</name>
    <dbReference type="NCBI Taxonomy" id="59490"/>
    <lineage>
        <taxon>Eukaryota</taxon>
        <taxon>Viridiplantae</taxon>
        <taxon>Streptophyta</taxon>
        <taxon>Embryophyta</taxon>
        <taxon>Tracheophyta</taxon>
        <taxon>Spermatophyta</taxon>
        <taxon>Magnoliopsida</taxon>
        <taxon>eudicotyledons</taxon>
        <taxon>Gunneridae</taxon>
        <taxon>Pentapetalae</taxon>
        <taxon>rosids</taxon>
        <taxon>fabids</taxon>
        <taxon>Rosales</taxon>
        <taxon>Rosaceae</taxon>
        <taxon>Rosoideae</taxon>
        <taxon>Rosoideae incertae sedis</taxon>
        <taxon>Rubus</taxon>
    </lineage>
</organism>
<evidence type="ECO:0000256" key="1">
    <source>
        <dbReference type="ARBA" id="ARBA00022578"/>
    </source>
</evidence>
<comment type="caution">
    <text evidence="10">The sequence shown here is derived from an EMBL/GenBank/DDBJ whole genome shotgun (WGS) entry which is preliminary data.</text>
</comment>
<evidence type="ECO:0000313" key="10">
    <source>
        <dbReference type="EMBL" id="KAK9922186.1"/>
    </source>
</evidence>
<feature type="domain" description="SWIM-type" evidence="9">
    <location>
        <begin position="799"/>
        <end position="831"/>
    </location>
</feature>
<evidence type="ECO:0000259" key="9">
    <source>
        <dbReference type="PROSITE" id="PS50966"/>
    </source>
</evidence>
<keyword evidence="11" id="KW-1185">Reference proteome</keyword>
<sequence length="1038" mass="117491">MYHGGFIRNNSYIGGKFDYYDMVDKDKMSLIEIDGMVKGLSQTYTGSRIDYWYAIGSEDDALTKMTTDFDVSTMCCCVPEFRLVIIYLDHLDLHDDFSIDSDVYEDEISNCVFSQVGSNGVVIEELPDEPRKKPLVVIKEFSDETKKKVSEIPDKLLKIVPAIPTKKAIGVVMRDKEVIPTQLSITPDHDPKDKGKQKVEQDTGSKLEEFFDNELVDINVSNYLSRGRYKQYYEETCEDSSDKSNSDDEDYTPVFDGDDYDQYGVDDDWLDDMDGEFNEAGEWIGADTGASIVASFFVDEDMQVEDNEEMFGAVDSDEEAIGHEANSDDEGGTNDFPEFNPKTDMKNPQFSKGLKFSTAKILRAAIRERAIQDGWEAVFIKSDKTRVRVICKADDCPFELFASKMQHEDTLMVKTYVGEHTCARVFANSMIRTSYLIDKFIDQIKLNPNWATDSLAQTMSASVKAKVSIQQAYRTKRAALKLLESSIREQYARIRDYGHELKRVDPNTTIDIKCDFDNPDQLPVFKRMYICLGALKMGFRAGCRTVIVLDGCHLKSPYGGQLLTAVGLDANNTTWVVAYAMVEMECKDSWVWFLNLLVKDLNIRHEGVGWTFISDKQKGLLPAFDKVIPLADHRFCVRHLWTNFNKLFPGKVMKDQLWACAKATTMAYFTKEMVLMNRMEPGAYLWLTDPAKPAKHWSRSHFNPNLKCDILLNNLCESFNAFILDARGKPIVSCFEEMRVKLMKRIHMRRDKMMSYGSAICPKPRDILEKNKVKAATDCIPSGSGSQQIEVESMGGSKYVVDLEARTCACRRWDLSGIPCKHAVAAINFMRMKPEDFVHECYLKKTYMAIYSNTIKPLNGMNLWPRSDEATILPPQYTRQPGRPKTKRIKDASEKADNVGPKLGKIQRSLKCSNCGVLGHNMKTCHRHLPPKTKKATDLNKKRKLNTEEASSFQAQANSKRKSPLTKNELRQKAKQRAEKLKKKRDDRKAATTKRSNVNVVASAKSQVGASSSKAAASAKASSRSSSRIKENAKGGKK</sequence>
<dbReference type="Pfam" id="PF10551">
    <property type="entry name" value="MULE"/>
    <property type="match status" value="1"/>
</dbReference>
<dbReference type="GO" id="GO:0003677">
    <property type="term" value="F:DNA binding"/>
    <property type="evidence" value="ECO:0007669"/>
    <property type="project" value="UniProtKB-KW"/>
</dbReference>
<feature type="compositionally biased region" description="Polar residues" evidence="8">
    <location>
        <begin position="948"/>
        <end position="958"/>
    </location>
</feature>